<feature type="region of interest" description="Disordered" evidence="1">
    <location>
        <begin position="1"/>
        <end position="23"/>
    </location>
</feature>
<evidence type="ECO:0000313" key="3">
    <source>
        <dbReference type="Proteomes" id="UP001221413"/>
    </source>
</evidence>
<dbReference type="Proteomes" id="UP001221413">
    <property type="component" value="Unassembled WGS sequence"/>
</dbReference>
<keyword evidence="3" id="KW-1185">Reference proteome</keyword>
<feature type="region of interest" description="Disordered" evidence="1">
    <location>
        <begin position="307"/>
        <end position="326"/>
    </location>
</feature>
<reference evidence="2" key="1">
    <citation type="submission" date="2023-01" db="EMBL/GenBank/DDBJ databases">
        <title>The chitinases involved in constricting ring structure development in the nematode-trapping fungus Drechslerella dactyloides.</title>
        <authorList>
            <person name="Wang R."/>
            <person name="Zhang L."/>
            <person name="Tang P."/>
            <person name="Li S."/>
            <person name="Liang L."/>
        </authorList>
    </citation>
    <scope>NUCLEOTIDE SEQUENCE</scope>
    <source>
        <strain evidence="2">YMF1.00031</strain>
    </source>
</reference>
<organism evidence="2 3">
    <name type="scientific">Drechslerella dactyloides</name>
    <name type="common">Nematode-trapping fungus</name>
    <name type="synonym">Arthrobotrys dactyloides</name>
    <dbReference type="NCBI Taxonomy" id="74499"/>
    <lineage>
        <taxon>Eukaryota</taxon>
        <taxon>Fungi</taxon>
        <taxon>Dikarya</taxon>
        <taxon>Ascomycota</taxon>
        <taxon>Pezizomycotina</taxon>
        <taxon>Orbiliomycetes</taxon>
        <taxon>Orbiliales</taxon>
        <taxon>Orbiliaceae</taxon>
        <taxon>Drechslerella</taxon>
    </lineage>
</organism>
<proteinExistence type="predicted"/>
<evidence type="ECO:0008006" key="4">
    <source>
        <dbReference type="Google" id="ProtNLM"/>
    </source>
</evidence>
<evidence type="ECO:0000256" key="1">
    <source>
        <dbReference type="SAM" id="MobiDB-lite"/>
    </source>
</evidence>
<comment type="caution">
    <text evidence="2">The sequence shown here is derived from an EMBL/GenBank/DDBJ whole genome shotgun (WGS) entry which is preliminary data.</text>
</comment>
<dbReference type="EMBL" id="JAQGDS010000005">
    <property type="protein sequence ID" value="KAJ6260812.1"/>
    <property type="molecule type" value="Genomic_DNA"/>
</dbReference>
<sequence>MSAGAPSSKTHFASALAHPSSRGAKSHNVVHSAIFDMGNYLNLTNKITICTPSKLARDIKRRLRNLGSSIGRLTTKLVTARLPTASASPPLKTGDAPLIAAPDGPCVDHPPAGTTPIASLSDVLLIRIFQQLGYEQLRVLLSVNRRCRKLLLDNYHLILSYPAIITSRYEYCLLTPVFPESWDDKRSAQFYTALHRVAKHENCFRLAADMLTDGYIRSWGILAMKNPRLRDMFKHITQVRGWEGVREEILARLLNEAWRRGVRNDDAIKYMEQLVPLDCKQIAFMEISERDENKRKGTASPFIKSRDTVEYDDATSSDTDAPPPPPDVLQEAIAYAIDRILREEISYNFPSVRLERLHPVQILELMRVKVAPWSWKQEDQADQMRRVFVGSVKAAEQLEMYREEWETMKESVAATLGTQIL</sequence>
<gene>
    <name evidence="2" type="ORF">Dda_5043</name>
</gene>
<dbReference type="AlphaFoldDB" id="A0AAD6NJU2"/>
<evidence type="ECO:0000313" key="2">
    <source>
        <dbReference type="EMBL" id="KAJ6260812.1"/>
    </source>
</evidence>
<name>A0AAD6NJU2_DREDA</name>
<accession>A0AAD6NJU2</accession>
<feature type="compositionally biased region" description="Polar residues" evidence="1">
    <location>
        <begin position="1"/>
        <end position="11"/>
    </location>
</feature>
<protein>
    <recommendedName>
        <fullName evidence="4">F-box domain-containing protein</fullName>
    </recommendedName>
</protein>